<dbReference type="AlphaFoldDB" id="A0A5N6SU96"/>
<feature type="region of interest" description="Disordered" evidence="1">
    <location>
        <begin position="1"/>
        <end position="25"/>
    </location>
</feature>
<accession>A0A5N6SU96</accession>
<feature type="compositionally biased region" description="Basic and acidic residues" evidence="1">
    <location>
        <begin position="1"/>
        <end position="10"/>
    </location>
</feature>
<organism evidence="2 3">
    <name type="scientific">Aspergillus pseudotamarii</name>
    <dbReference type="NCBI Taxonomy" id="132259"/>
    <lineage>
        <taxon>Eukaryota</taxon>
        <taxon>Fungi</taxon>
        <taxon>Dikarya</taxon>
        <taxon>Ascomycota</taxon>
        <taxon>Pezizomycotina</taxon>
        <taxon>Eurotiomycetes</taxon>
        <taxon>Eurotiomycetidae</taxon>
        <taxon>Eurotiales</taxon>
        <taxon>Aspergillaceae</taxon>
        <taxon>Aspergillus</taxon>
        <taxon>Aspergillus subgen. Circumdati</taxon>
    </lineage>
</organism>
<evidence type="ECO:0000313" key="3">
    <source>
        <dbReference type="Proteomes" id="UP000325672"/>
    </source>
</evidence>
<sequence length="67" mass="7697">MKVGSDERSHTIHHSRTNAYTKLRTDSEQGYQDRLICPRLNSQLLVTNLHSYGKSTPMTFSPLRFSS</sequence>
<proteinExistence type="predicted"/>
<dbReference type="EMBL" id="ML743582">
    <property type="protein sequence ID" value="KAE8136714.1"/>
    <property type="molecule type" value="Genomic_DNA"/>
</dbReference>
<evidence type="ECO:0000256" key="1">
    <source>
        <dbReference type="SAM" id="MobiDB-lite"/>
    </source>
</evidence>
<keyword evidence="3" id="KW-1185">Reference proteome</keyword>
<evidence type="ECO:0000313" key="2">
    <source>
        <dbReference type="EMBL" id="KAE8136714.1"/>
    </source>
</evidence>
<gene>
    <name evidence="2" type="ORF">BDV38DRAFT_248954</name>
</gene>
<protein>
    <submittedName>
        <fullName evidence="2">Uncharacterized protein</fullName>
    </submittedName>
</protein>
<dbReference type="RefSeq" id="XP_031912777.1">
    <property type="nucleotide sequence ID" value="XM_032054774.1"/>
</dbReference>
<reference evidence="2 3" key="1">
    <citation type="submission" date="2019-04" db="EMBL/GenBank/DDBJ databases">
        <title>Friends and foes A comparative genomics study of 23 Aspergillus species from section Flavi.</title>
        <authorList>
            <consortium name="DOE Joint Genome Institute"/>
            <person name="Kjaerbolling I."/>
            <person name="Vesth T."/>
            <person name="Frisvad J.C."/>
            <person name="Nybo J.L."/>
            <person name="Theobald S."/>
            <person name="Kildgaard S."/>
            <person name="Isbrandt T."/>
            <person name="Kuo A."/>
            <person name="Sato A."/>
            <person name="Lyhne E.K."/>
            <person name="Kogle M.E."/>
            <person name="Wiebenga A."/>
            <person name="Kun R.S."/>
            <person name="Lubbers R.J."/>
            <person name="Makela M.R."/>
            <person name="Barry K."/>
            <person name="Chovatia M."/>
            <person name="Clum A."/>
            <person name="Daum C."/>
            <person name="Haridas S."/>
            <person name="He G."/>
            <person name="LaButti K."/>
            <person name="Lipzen A."/>
            <person name="Mondo S."/>
            <person name="Riley R."/>
            <person name="Salamov A."/>
            <person name="Simmons B.A."/>
            <person name="Magnuson J.K."/>
            <person name="Henrissat B."/>
            <person name="Mortensen U.H."/>
            <person name="Larsen T.O."/>
            <person name="Devries R.P."/>
            <person name="Grigoriev I.V."/>
            <person name="Machida M."/>
            <person name="Baker S.E."/>
            <person name="Andersen M.R."/>
        </authorList>
    </citation>
    <scope>NUCLEOTIDE SEQUENCE [LARGE SCALE GENOMIC DNA]</scope>
    <source>
        <strain evidence="2 3">CBS 117625</strain>
    </source>
</reference>
<dbReference type="GeneID" id="43638984"/>
<dbReference type="Proteomes" id="UP000325672">
    <property type="component" value="Unassembled WGS sequence"/>
</dbReference>
<name>A0A5N6SU96_ASPPS</name>